<gene>
    <name evidence="2" type="primary">109586057</name>
</gene>
<name>A0AAN0JLA0_AMPQE</name>
<evidence type="ECO:0008006" key="4">
    <source>
        <dbReference type="Google" id="ProtNLM"/>
    </source>
</evidence>
<keyword evidence="1" id="KW-0812">Transmembrane</keyword>
<sequence length="463" mass="53520">MGNITSFKRCRGAADLSADLSRQWDQYEHRLNRWRSASGKLKENLEPSTMWLIQEVADTGLFSSLNQVNVGDLSKYIEKYVAVIKSNIETAYQVMRDITSYSIKEMAANDYQMQCFWSLAVSFHSFDCRIMPPLSLLKEINALRLMFETVYQRIHEFLNIHKHSTYMFYKEELEILDELKEADAFTVKLLQKAEYVARFISELPSEYMYVLNSDEFIYKILNPVISSVRDRISKLNELMQATVKYAEFINEMAHIIVMHISIIALLLFICQPSPASATDMKQLTIFATVIHLIISGDVESNPGPFGARDLLRKEPKISDLHRIFIQSDAACYWKTIGIALEVKVNDLVIISNETESNLGFVFERWRQKYEDVTWERIIQVCKDYEYGRVCHAISKFLSSREAHSTYGSEPDFDSTYTGSMTIRKENENGYSTKTVHGLLIILIAIIIVLCNIIYQMRTEICQC</sequence>
<proteinExistence type="predicted"/>
<dbReference type="Proteomes" id="UP000007879">
    <property type="component" value="Unassembled WGS sequence"/>
</dbReference>
<feature type="transmembrane region" description="Helical" evidence="1">
    <location>
        <begin position="434"/>
        <end position="454"/>
    </location>
</feature>
<reference evidence="3" key="1">
    <citation type="journal article" date="2010" name="Nature">
        <title>The Amphimedon queenslandica genome and the evolution of animal complexity.</title>
        <authorList>
            <person name="Srivastava M."/>
            <person name="Simakov O."/>
            <person name="Chapman J."/>
            <person name="Fahey B."/>
            <person name="Gauthier M.E."/>
            <person name="Mitros T."/>
            <person name="Richards G.S."/>
            <person name="Conaco C."/>
            <person name="Dacre M."/>
            <person name="Hellsten U."/>
            <person name="Larroux C."/>
            <person name="Putnam N.H."/>
            <person name="Stanke M."/>
            <person name="Adamska M."/>
            <person name="Darling A."/>
            <person name="Degnan S.M."/>
            <person name="Oakley T.H."/>
            <person name="Plachetzki D.C."/>
            <person name="Zhai Y."/>
            <person name="Adamski M."/>
            <person name="Calcino A."/>
            <person name="Cummins S.F."/>
            <person name="Goodstein D.M."/>
            <person name="Harris C."/>
            <person name="Jackson D.J."/>
            <person name="Leys S.P."/>
            <person name="Shu S."/>
            <person name="Woodcroft B.J."/>
            <person name="Vervoort M."/>
            <person name="Kosik K.S."/>
            <person name="Manning G."/>
            <person name="Degnan B.M."/>
            <person name="Rokhsar D.S."/>
        </authorList>
    </citation>
    <scope>NUCLEOTIDE SEQUENCE [LARGE SCALE GENOMIC DNA]</scope>
</reference>
<keyword evidence="1" id="KW-1133">Transmembrane helix</keyword>
<keyword evidence="3" id="KW-1185">Reference proteome</keyword>
<dbReference type="KEGG" id="aqu:109586057"/>
<keyword evidence="1" id="KW-0472">Membrane</keyword>
<evidence type="ECO:0000313" key="3">
    <source>
        <dbReference type="Proteomes" id="UP000007879"/>
    </source>
</evidence>
<evidence type="ECO:0000256" key="1">
    <source>
        <dbReference type="SAM" id="Phobius"/>
    </source>
</evidence>
<dbReference type="EnsemblMetazoa" id="XM_020002224.1">
    <property type="protein sequence ID" value="XP_019857783.1"/>
    <property type="gene ID" value="LOC109586057"/>
</dbReference>
<dbReference type="AlphaFoldDB" id="A0AAN0JLA0"/>
<organism evidence="2 3">
    <name type="scientific">Amphimedon queenslandica</name>
    <name type="common">Sponge</name>
    <dbReference type="NCBI Taxonomy" id="400682"/>
    <lineage>
        <taxon>Eukaryota</taxon>
        <taxon>Metazoa</taxon>
        <taxon>Porifera</taxon>
        <taxon>Demospongiae</taxon>
        <taxon>Heteroscleromorpha</taxon>
        <taxon>Haplosclerida</taxon>
        <taxon>Niphatidae</taxon>
        <taxon>Amphimedon</taxon>
    </lineage>
</organism>
<evidence type="ECO:0000313" key="2">
    <source>
        <dbReference type="EnsemblMetazoa" id="XP_019857783.1"/>
    </source>
</evidence>
<reference evidence="2" key="2">
    <citation type="submission" date="2024-06" db="UniProtKB">
        <authorList>
            <consortium name="EnsemblMetazoa"/>
        </authorList>
    </citation>
    <scope>IDENTIFICATION</scope>
</reference>
<accession>A0AAN0JLA0</accession>
<protein>
    <recommendedName>
        <fullName evidence="4">Death domain-containing protein</fullName>
    </recommendedName>
</protein>